<dbReference type="RefSeq" id="WP_011445798.1">
    <property type="nucleotide sequence ID" value="NC_007794.1"/>
</dbReference>
<dbReference type="STRING" id="279238.Saro_2150"/>
<proteinExistence type="predicted"/>
<evidence type="ECO:0000313" key="1">
    <source>
        <dbReference type="EMBL" id="ABD26589.1"/>
    </source>
</evidence>
<dbReference type="InterPro" id="IPR022172">
    <property type="entry name" value="DUF3703"/>
</dbReference>
<protein>
    <recommendedName>
        <fullName evidence="3">DUF3703 domain-containing protein</fullName>
    </recommendedName>
</protein>
<organism evidence="1 2">
    <name type="scientific">Novosphingobium aromaticivorans (strain ATCC 700278 / DSM 12444 / CCUG 56034 / CIP 105152 / NBRC 16084 / F199)</name>
    <dbReference type="NCBI Taxonomy" id="279238"/>
    <lineage>
        <taxon>Bacteria</taxon>
        <taxon>Pseudomonadati</taxon>
        <taxon>Pseudomonadota</taxon>
        <taxon>Alphaproteobacteria</taxon>
        <taxon>Sphingomonadales</taxon>
        <taxon>Sphingomonadaceae</taxon>
        <taxon>Novosphingobium</taxon>
    </lineage>
</organism>
<dbReference type="KEGG" id="nar:Saro_2150"/>
<dbReference type="EMBL" id="CP000248">
    <property type="protein sequence ID" value="ABD26589.1"/>
    <property type="molecule type" value="Genomic_DNA"/>
</dbReference>
<sequence length="116" mass="12742">MTRDLAQAVVAEEMTAFDLARAAGETANAWRALERAHIVSQPFLALHLASDWAMLRYALQENDIKEAWGQCLRLALAPVGAIFGRLPVGNTGRSNVSAFLPMPIPRDLLARMNGKR</sequence>
<dbReference type="AlphaFoldDB" id="Q2G6D4"/>
<dbReference type="eggNOG" id="COG0671">
    <property type="taxonomic scope" value="Bacteria"/>
</dbReference>
<dbReference type="Proteomes" id="UP000009134">
    <property type="component" value="Chromosome"/>
</dbReference>
<keyword evidence="2" id="KW-1185">Reference proteome</keyword>
<dbReference type="Pfam" id="PF12487">
    <property type="entry name" value="DUF3703"/>
    <property type="match status" value="1"/>
</dbReference>
<name>Q2G6D4_NOVAD</name>
<evidence type="ECO:0000313" key="2">
    <source>
        <dbReference type="Proteomes" id="UP000009134"/>
    </source>
</evidence>
<evidence type="ECO:0008006" key="3">
    <source>
        <dbReference type="Google" id="ProtNLM"/>
    </source>
</evidence>
<accession>Q2G6D4</accession>
<gene>
    <name evidence="1" type="ordered locus">Saro_2150</name>
</gene>
<reference evidence="2" key="1">
    <citation type="submission" date="2006-01" db="EMBL/GenBank/DDBJ databases">
        <title>Complete sequence of Novosphingobium aromaticivorans DSM 12444.</title>
        <authorList>
            <consortium name="US DOE Joint Genome Institute"/>
            <person name="Copeland A."/>
            <person name="Lucas S."/>
            <person name="Lapidus A."/>
            <person name="Barry K."/>
            <person name="Detter J.C."/>
            <person name="Glavina T."/>
            <person name="Hammon N."/>
            <person name="Israni S."/>
            <person name="Pitluck S."/>
            <person name="Chain P."/>
            <person name="Malfatti S."/>
            <person name="Shin M."/>
            <person name="Vergez L."/>
            <person name="Schmutz J."/>
            <person name="Larimer F."/>
            <person name="Land M."/>
            <person name="Kyrpides N."/>
            <person name="Ivanova N."/>
            <person name="Fredrickson J."/>
            <person name="Balkwill D."/>
            <person name="Romine M.F."/>
            <person name="Richardson P."/>
        </authorList>
    </citation>
    <scope>NUCLEOTIDE SEQUENCE [LARGE SCALE GENOMIC DNA]</scope>
    <source>
        <strain evidence="2">ATCC 700278 / DSM 12444 / CCUG 56034 / CIP 105152 / NBRC 16084 / F199</strain>
    </source>
</reference>
<dbReference type="HOGENOM" id="CLU_144767_0_0_5"/>